<evidence type="ECO:0000256" key="2">
    <source>
        <dbReference type="ARBA" id="ARBA00022801"/>
    </source>
</evidence>
<keyword evidence="5" id="KW-0326">Glycosidase</keyword>
<reference evidence="5 6" key="1">
    <citation type="submission" date="2016-12" db="EMBL/GenBank/DDBJ databases">
        <authorList>
            <person name="Song W.-J."/>
            <person name="Kurnit D.M."/>
        </authorList>
    </citation>
    <scope>NUCLEOTIDE SEQUENCE [LARGE SCALE GENOMIC DNA]</scope>
    <source>
        <strain evidence="5 6">DSM 30827</strain>
    </source>
</reference>
<dbReference type="EC" id="3.2.2.28" evidence="5"/>
<dbReference type="InterPro" id="IPR036895">
    <property type="entry name" value="Uracil-DNA_glycosylase-like_sf"/>
</dbReference>
<dbReference type="PANTHER" id="PTHR12159:SF9">
    <property type="entry name" value="G_T MISMATCH-SPECIFIC THYMINE DNA GLYCOSYLASE"/>
    <property type="match status" value="1"/>
</dbReference>
<dbReference type="GO" id="GO:0006285">
    <property type="term" value="P:base-excision repair, AP site formation"/>
    <property type="evidence" value="ECO:0007669"/>
    <property type="project" value="InterPro"/>
</dbReference>
<keyword evidence="3" id="KW-0234">DNA repair</keyword>
<accession>A0A1Q2HW59</accession>
<dbReference type="Pfam" id="PF03167">
    <property type="entry name" value="UDG"/>
    <property type="match status" value="1"/>
</dbReference>
<dbReference type="RefSeq" id="WP_095659816.1">
    <property type="nucleotide sequence ID" value="NZ_CP019688.1"/>
</dbReference>
<dbReference type="GO" id="GO:0004844">
    <property type="term" value="F:uracil DNA N-glycosylase activity"/>
    <property type="evidence" value="ECO:0007669"/>
    <property type="project" value="TreeGrafter"/>
</dbReference>
<protein>
    <submittedName>
        <fullName evidence="5">G/U mismatch-specific DNA glycosylase</fullName>
        <ecNumber evidence="5">3.2.2.28</ecNumber>
    </submittedName>
</protein>
<evidence type="ECO:0000256" key="1">
    <source>
        <dbReference type="ARBA" id="ARBA00022763"/>
    </source>
</evidence>
<dbReference type="GO" id="GO:0008263">
    <property type="term" value="F:pyrimidine-specific mismatch base pair DNA N-glycosylase activity"/>
    <property type="evidence" value="ECO:0007669"/>
    <property type="project" value="TreeGrafter"/>
</dbReference>
<dbReference type="Gene3D" id="3.40.470.10">
    <property type="entry name" value="Uracil-DNA glycosylase-like domain"/>
    <property type="match status" value="1"/>
</dbReference>
<dbReference type="AlphaFoldDB" id="A0A1Q2HW59"/>
<dbReference type="EMBL" id="CP019688">
    <property type="protein sequence ID" value="AQQ15079.1"/>
    <property type="molecule type" value="Genomic_DNA"/>
</dbReference>
<feature type="domain" description="Uracil-DNA glycosylase-like" evidence="4">
    <location>
        <begin position="8"/>
        <end position="155"/>
    </location>
</feature>
<gene>
    <name evidence="5" type="primary">mug</name>
    <name evidence="5" type="ORF">CGLAU_05540</name>
</gene>
<evidence type="ECO:0000256" key="3">
    <source>
        <dbReference type="ARBA" id="ARBA00023204"/>
    </source>
</evidence>
<dbReference type="InterPro" id="IPR015637">
    <property type="entry name" value="MUG/TDG"/>
</dbReference>
<dbReference type="CDD" id="cd10028">
    <property type="entry name" value="UDG-F2_TDG_MUG"/>
    <property type="match status" value="1"/>
</dbReference>
<keyword evidence="2 5" id="KW-0378">Hydrolase</keyword>
<evidence type="ECO:0000313" key="6">
    <source>
        <dbReference type="Proteomes" id="UP000217209"/>
    </source>
</evidence>
<dbReference type="SUPFAM" id="SSF52141">
    <property type="entry name" value="Uracil-DNA glycosylase-like"/>
    <property type="match status" value="1"/>
</dbReference>
<sequence>MHDRNLADARLWVVGINPGGRSEAVDAPFAHPGNRFWPAMYAAGITPYLVDARNGLSVEDSDMLAAQGIGFTNLADRFTAKASELSDDELRHGGEALVRKVEQFQPAGLMVAGIGAFRIAFRRPRASRGLQPDPIGSAEVWVVGNPSGLNAHETVDSLAASYREVYEAVMGDD</sequence>
<keyword evidence="6" id="KW-1185">Reference proteome</keyword>
<evidence type="ECO:0000313" key="5">
    <source>
        <dbReference type="EMBL" id="AQQ15079.1"/>
    </source>
</evidence>
<dbReference type="PANTHER" id="PTHR12159">
    <property type="entry name" value="G/T AND G/U MISMATCH-SPECIFIC DNA GLYCOSYLASE"/>
    <property type="match status" value="1"/>
</dbReference>
<name>A0A1Q2HW59_9CORY</name>
<dbReference type="KEGG" id="cgv:CGLAU_05540"/>
<organism evidence="5 6">
    <name type="scientific">Corynebacterium glaucum</name>
    <dbReference type="NCBI Taxonomy" id="187491"/>
    <lineage>
        <taxon>Bacteria</taxon>
        <taxon>Bacillati</taxon>
        <taxon>Actinomycetota</taxon>
        <taxon>Actinomycetes</taxon>
        <taxon>Mycobacteriales</taxon>
        <taxon>Corynebacteriaceae</taxon>
        <taxon>Corynebacterium</taxon>
    </lineage>
</organism>
<proteinExistence type="predicted"/>
<keyword evidence="1" id="KW-0227">DNA damage</keyword>
<dbReference type="InterPro" id="IPR005122">
    <property type="entry name" value="Uracil-DNA_glycosylase-like"/>
</dbReference>
<dbReference type="Proteomes" id="UP000217209">
    <property type="component" value="Chromosome"/>
</dbReference>
<evidence type="ECO:0000259" key="4">
    <source>
        <dbReference type="Pfam" id="PF03167"/>
    </source>
</evidence>
<dbReference type="OrthoDB" id="9799921at2"/>